<dbReference type="InterPro" id="IPR059000">
    <property type="entry name" value="ATPase_P-type_domA"/>
</dbReference>
<evidence type="ECO:0000313" key="26">
    <source>
        <dbReference type="EMBL" id="KAK4245991.1"/>
    </source>
</evidence>
<dbReference type="NCBIfam" id="TIGR01494">
    <property type="entry name" value="ATPase_P-type"/>
    <property type="match status" value="2"/>
</dbReference>
<dbReference type="GO" id="GO:0006813">
    <property type="term" value="P:potassium ion transport"/>
    <property type="evidence" value="ECO:0007669"/>
    <property type="project" value="UniProtKB-KW"/>
</dbReference>
<comment type="subcellular location">
    <subcellularLocation>
        <location evidence="2">Cell membrane</location>
        <topology evidence="2">Multi-pass membrane protein</topology>
    </subcellularLocation>
</comment>
<feature type="region of interest" description="Disordered" evidence="23">
    <location>
        <begin position="1"/>
        <end position="50"/>
    </location>
</feature>
<dbReference type="InterPro" id="IPR004014">
    <property type="entry name" value="ATPase_P-typ_cation-transptr_N"/>
</dbReference>
<dbReference type="InterPro" id="IPR006414">
    <property type="entry name" value="P-type_ATPase_IID"/>
</dbReference>
<keyword evidence="3" id="KW-0813">Transport</keyword>
<evidence type="ECO:0000256" key="13">
    <source>
        <dbReference type="ARBA" id="ARBA00022989"/>
    </source>
</evidence>
<keyword evidence="11" id="KW-0630">Potassium</keyword>
<dbReference type="SFLD" id="SFLDS00003">
    <property type="entry name" value="Haloacid_Dehalogenase"/>
    <property type="match status" value="1"/>
</dbReference>
<comment type="catalytic activity">
    <reaction evidence="21">
        <text>Na(+)(in) + ATP + H2O = Na(+)(out) + ADP + phosphate + H(+)</text>
        <dbReference type="Rhea" id="RHEA:14633"/>
        <dbReference type="ChEBI" id="CHEBI:15377"/>
        <dbReference type="ChEBI" id="CHEBI:15378"/>
        <dbReference type="ChEBI" id="CHEBI:29101"/>
        <dbReference type="ChEBI" id="CHEBI:30616"/>
        <dbReference type="ChEBI" id="CHEBI:43474"/>
        <dbReference type="ChEBI" id="CHEBI:456216"/>
        <dbReference type="EC" id="7.2.2.3"/>
    </reaction>
    <physiologicalReaction direction="left-to-right" evidence="21">
        <dbReference type="Rhea" id="RHEA:14634"/>
    </physiologicalReaction>
</comment>
<evidence type="ECO:0000256" key="2">
    <source>
        <dbReference type="ARBA" id="ARBA00004651"/>
    </source>
</evidence>
<feature type="compositionally biased region" description="Polar residues" evidence="23">
    <location>
        <begin position="20"/>
        <end position="34"/>
    </location>
</feature>
<organism evidence="26 27">
    <name type="scientific">Corynascus novoguineensis</name>
    <dbReference type="NCBI Taxonomy" id="1126955"/>
    <lineage>
        <taxon>Eukaryota</taxon>
        <taxon>Fungi</taxon>
        <taxon>Dikarya</taxon>
        <taxon>Ascomycota</taxon>
        <taxon>Pezizomycotina</taxon>
        <taxon>Sordariomycetes</taxon>
        <taxon>Sordariomycetidae</taxon>
        <taxon>Sordariales</taxon>
        <taxon>Chaetomiaceae</taxon>
        <taxon>Corynascus</taxon>
    </lineage>
</organism>
<reference evidence="26" key="2">
    <citation type="submission" date="2023-05" db="EMBL/GenBank/DDBJ databases">
        <authorList>
            <consortium name="Lawrence Berkeley National Laboratory"/>
            <person name="Steindorff A."/>
            <person name="Hensen N."/>
            <person name="Bonometti L."/>
            <person name="Westerberg I."/>
            <person name="Brannstrom I.O."/>
            <person name="Guillou S."/>
            <person name="Cros-Aarteil S."/>
            <person name="Calhoun S."/>
            <person name="Haridas S."/>
            <person name="Kuo A."/>
            <person name="Mondo S."/>
            <person name="Pangilinan J."/>
            <person name="Riley R."/>
            <person name="Labutti K."/>
            <person name="Andreopoulos B."/>
            <person name="Lipzen A."/>
            <person name="Chen C."/>
            <person name="Yanf M."/>
            <person name="Daum C."/>
            <person name="Ng V."/>
            <person name="Clum A."/>
            <person name="Ohm R."/>
            <person name="Martin F."/>
            <person name="Silar P."/>
            <person name="Natvig D."/>
            <person name="Lalanne C."/>
            <person name="Gautier V."/>
            <person name="Ament-Velasquez S.L."/>
            <person name="Kruys A."/>
            <person name="Hutchinson M.I."/>
            <person name="Powell A.J."/>
            <person name="Barry K."/>
            <person name="Miller A.N."/>
            <person name="Grigoriev I.V."/>
            <person name="Debuchy R."/>
            <person name="Gladieux P."/>
            <person name="Thoren M.H."/>
            <person name="Johannesson H."/>
        </authorList>
    </citation>
    <scope>NUCLEOTIDE SEQUENCE</scope>
    <source>
        <strain evidence="26">CBS 359.72</strain>
    </source>
</reference>
<evidence type="ECO:0000256" key="5">
    <source>
        <dbReference type="ARBA" id="ARBA00022538"/>
    </source>
</evidence>
<keyword evidence="8" id="KW-0547">Nucleotide-binding</keyword>
<evidence type="ECO:0000256" key="9">
    <source>
        <dbReference type="ARBA" id="ARBA00022840"/>
    </source>
</evidence>
<evidence type="ECO:0000256" key="7">
    <source>
        <dbReference type="ARBA" id="ARBA00022723"/>
    </source>
</evidence>
<evidence type="ECO:0000256" key="14">
    <source>
        <dbReference type="ARBA" id="ARBA00023053"/>
    </source>
</evidence>
<keyword evidence="12" id="KW-1278">Translocase</keyword>
<dbReference type="InterPro" id="IPR006068">
    <property type="entry name" value="ATPase_P-typ_cation-transptr_C"/>
</dbReference>
<dbReference type="GO" id="GO:0005524">
    <property type="term" value="F:ATP binding"/>
    <property type="evidence" value="ECO:0007669"/>
    <property type="project" value="UniProtKB-KW"/>
</dbReference>
<keyword evidence="7" id="KW-0479">Metal-binding</keyword>
<evidence type="ECO:0000256" key="20">
    <source>
        <dbReference type="ARBA" id="ARBA00048599"/>
    </source>
</evidence>
<dbReference type="GO" id="GO:0005384">
    <property type="term" value="F:manganese ion transmembrane transporter activity"/>
    <property type="evidence" value="ECO:0007669"/>
    <property type="project" value="UniProtKB-ARBA"/>
</dbReference>
<evidence type="ECO:0000256" key="15">
    <source>
        <dbReference type="ARBA" id="ARBA00023065"/>
    </source>
</evidence>
<dbReference type="GO" id="GO:0006816">
    <property type="term" value="P:calcium ion transport"/>
    <property type="evidence" value="ECO:0007669"/>
    <property type="project" value="UniProtKB-ARBA"/>
</dbReference>
<dbReference type="SFLD" id="SFLDG00002">
    <property type="entry name" value="C1.7:_P-type_atpase_like"/>
    <property type="match status" value="1"/>
</dbReference>
<keyword evidence="10" id="KW-0460">Magnesium</keyword>
<dbReference type="PROSITE" id="PS00154">
    <property type="entry name" value="ATPASE_E1_E2"/>
    <property type="match status" value="1"/>
</dbReference>
<dbReference type="InterPro" id="IPR023298">
    <property type="entry name" value="ATPase_P-typ_TM_dom_sf"/>
</dbReference>
<dbReference type="GO" id="GO:0016887">
    <property type="term" value="F:ATP hydrolysis activity"/>
    <property type="evidence" value="ECO:0007669"/>
    <property type="project" value="InterPro"/>
</dbReference>
<dbReference type="FunFam" id="2.70.150.10:FF:000016">
    <property type="entry name" value="Calcium-transporting P-type ATPase putative"/>
    <property type="match status" value="1"/>
</dbReference>
<name>A0AAN7CQ56_9PEZI</name>
<evidence type="ECO:0000259" key="25">
    <source>
        <dbReference type="SMART" id="SM00831"/>
    </source>
</evidence>
<feature type="compositionally biased region" description="Acidic residues" evidence="23">
    <location>
        <begin position="1"/>
        <end position="11"/>
    </location>
</feature>
<dbReference type="Pfam" id="PF00690">
    <property type="entry name" value="Cation_ATPase_N"/>
    <property type="match status" value="1"/>
</dbReference>
<keyword evidence="13 24" id="KW-1133">Transmembrane helix</keyword>
<feature type="transmembrane region" description="Helical" evidence="24">
    <location>
        <begin position="147"/>
        <end position="165"/>
    </location>
</feature>
<dbReference type="Gene3D" id="1.20.1110.10">
    <property type="entry name" value="Calcium-transporting ATPase, transmembrane domain"/>
    <property type="match status" value="1"/>
</dbReference>
<evidence type="ECO:0000256" key="4">
    <source>
        <dbReference type="ARBA" id="ARBA00022475"/>
    </source>
</evidence>
<evidence type="ECO:0000256" key="12">
    <source>
        <dbReference type="ARBA" id="ARBA00022967"/>
    </source>
</evidence>
<dbReference type="GO" id="GO:0046872">
    <property type="term" value="F:metal ion binding"/>
    <property type="evidence" value="ECO:0007669"/>
    <property type="project" value="UniProtKB-KW"/>
</dbReference>
<feature type="transmembrane region" description="Helical" evidence="24">
    <location>
        <begin position="855"/>
        <end position="872"/>
    </location>
</feature>
<dbReference type="Pfam" id="PF13246">
    <property type="entry name" value="Cation_ATPase"/>
    <property type="match status" value="1"/>
</dbReference>
<dbReference type="SUPFAM" id="SSF56784">
    <property type="entry name" value="HAD-like"/>
    <property type="match status" value="1"/>
</dbReference>
<dbReference type="SUPFAM" id="SSF81660">
    <property type="entry name" value="Metal cation-transporting ATPase, ATP-binding domain N"/>
    <property type="match status" value="1"/>
</dbReference>
<evidence type="ECO:0000256" key="6">
    <source>
        <dbReference type="ARBA" id="ARBA00022692"/>
    </source>
</evidence>
<evidence type="ECO:0000256" key="1">
    <source>
        <dbReference type="ARBA" id="ARBA00001946"/>
    </source>
</evidence>
<feature type="domain" description="Cation-transporting P-type ATPase N-terminal" evidence="25">
    <location>
        <begin position="68"/>
        <end position="142"/>
    </location>
</feature>
<evidence type="ECO:0000256" key="23">
    <source>
        <dbReference type="SAM" id="MobiDB-lite"/>
    </source>
</evidence>
<keyword evidence="5" id="KW-0633">Potassium transport</keyword>
<dbReference type="Gene3D" id="3.40.50.1000">
    <property type="entry name" value="HAD superfamily/HAD-like"/>
    <property type="match status" value="1"/>
</dbReference>
<dbReference type="SMART" id="SM00831">
    <property type="entry name" value="Cation_ATPase_N"/>
    <property type="match status" value="1"/>
</dbReference>
<dbReference type="GO" id="GO:0005886">
    <property type="term" value="C:plasma membrane"/>
    <property type="evidence" value="ECO:0007669"/>
    <property type="project" value="UniProtKB-SubCell"/>
</dbReference>
<dbReference type="Gene3D" id="2.70.150.10">
    <property type="entry name" value="Calcium-transporting ATPase, cytoplasmic transduction domain A"/>
    <property type="match status" value="1"/>
</dbReference>
<evidence type="ECO:0000256" key="16">
    <source>
        <dbReference type="ARBA" id="ARBA00023136"/>
    </source>
</evidence>
<feature type="transmembrane region" description="Helical" evidence="24">
    <location>
        <begin position="995"/>
        <end position="1015"/>
    </location>
</feature>
<gene>
    <name evidence="26" type="ORF">C7999DRAFT_42527</name>
</gene>
<evidence type="ECO:0000256" key="11">
    <source>
        <dbReference type="ARBA" id="ARBA00022958"/>
    </source>
</evidence>
<dbReference type="Pfam" id="PF00122">
    <property type="entry name" value="E1-E2_ATPase"/>
    <property type="match status" value="1"/>
</dbReference>
<dbReference type="SUPFAM" id="SSF81653">
    <property type="entry name" value="Calcium ATPase, transduction domain A"/>
    <property type="match status" value="1"/>
</dbReference>
<dbReference type="GO" id="GO:0008554">
    <property type="term" value="F:P-type sodium transporter activity"/>
    <property type="evidence" value="ECO:0007669"/>
    <property type="project" value="UniProtKB-EC"/>
</dbReference>
<dbReference type="InterPro" id="IPR023299">
    <property type="entry name" value="ATPase_P-typ_cyto_dom_N"/>
</dbReference>
<feature type="transmembrane region" description="Helical" evidence="24">
    <location>
        <begin position="122"/>
        <end position="141"/>
    </location>
</feature>
<keyword evidence="4" id="KW-1003">Cell membrane</keyword>
<dbReference type="SUPFAM" id="SSF81665">
    <property type="entry name" value="Calcium ATPase, transmembrane domain M"/>
    <property type="match status" value="1"/>
</dbReference>
<dbReference type="InterPro" id="IPR008250">
    <property type="entry name" value="ATPase_P-typ_transduc_dom_A_sf"/>
</dbReference>
<dbReference type="SFLD" id="SFLDF00027">
    <property type="entry name" value="p-type_atpase"/>
    <property type="match status" value="1"/>
</dbReference>
<dbReference type="PANTHER" id="PTHR42861">
    <property type="entry name" value="CALCIUM-TRANSPORTING ATPASE"/>
    <property type="match status" value="1"/>
</dbReference>
<keyword evidence="6 24" id="KW-0812">Transmembrane</keyword>
<feature type="transmembrane region" description="Helical" evidence="24">
    <location>
        <begin position="942"/>
        <end position="963"/>
    </location>
</feature>
<dbReference type="GO" id="GO:0140352">
    <property type="term" value="P:export from cell"/>
    <property type="evidence" value="ECO:0007669"/>
    <property type="project" value="UniProtKB-ARBA"/>
</dbReference>
<sequence>MGTENELDVEGQTEPPICGSKSSVTCTPSHTLTGTAGPEGDATDADATVGRGSITSTVDTARVLNPESAHTLSVPDVCVLFETNVENGIDGPEAARRLQHHGPNKVEGAKGLSVWTILLRQVSNSLTLVLVITMVLSFAIADHIEGGVIAAVILLNIVVGFIQDLRAEQTIQALYALSAPTCKVIRAGHTDTIKAAGLVPGDLVKLGVGDIVPADLRLVHSINLSTDDALLTGESVPVSKHAEIILKDRDVSLGDRTNMVYSGSTVSRGRATGIVVATGMATEVGKIAALLKKSRKPADERTSVIGKIWVRFRNGLRVLLGLDGTPMQVALSKFALLLFALAIILAIIVFSVSRWNVTSEVLIYGICVAVAVIPESLIAVLTIATALGTRAMAKGNVVIRKLAALEAVGGVTNICSDKTGTLTQGKMVAKRVWLEDGTEVTIQDTTNPFDPTSGNVRVGDEKYYPQSRSLPAEKSAAAQLKAFLETVALCNNSSVTKHDASYTAIGEPTEIALQVLAMRFGMGKAELSQSGSHQLLAEFPFDSSCKRMTVVCTDDAGGASAHTKGALEAMLPLMDLSDEQKTTIVAKAESLAAEGLRVLCIARRSINRDLFASLSPNLPSVTDPEKAVAQVTVDETPDYRSTIEKDLTFLGLAGLYDPPRLESAPAVKRCQRAGISVHMLTGDHVKTATAIAYEIGILDRTHRGNERDIMVASTFDSLSDAQIDEMEHLPLVLARCSPATKVRMVEAMHRRKAFCVMTGDGVNDSPALKKSDVGIAMGLNGSDVAKEAADMVLTDDNFASIVTAIEEGRRLFDNIQKFLLHLLVSNIGQVFLLLIGLAFKDPDGVSVFPLSPLEILWANLVTSSFLALGLGIEDAQPDIMERPPHDLAVGVFTRELITDKFVYGAAMGGLCLAAFTSVAYGANGPNGLGLDCNEEYSDGCSVAFKARATTFATLTFLLLITAWEAKHFTRSLFHMHPEKYGGPSSVFRTVWQNKFLFGAVTAGFVIAFPVIYLPVVNRVVFKHDAITWEWGVVAACVVVYTAIVEVWKALKRRFGLGAAAALGPRAEEQA</sequence>
<evidence type="ECO:0000256" key="22">
    <source>
        <dbReference type="ARBA" id="ARBA00073741"/>
    </source>
</evidence>
<evidence type="ECO:0000256" key="8">
    <source>
        <dbReference type="ARBA" id="ARBA00022741"/>
    </source>
</evidence>
<keyword evidence="27" id="KW-1185">Reference proteome</keyword>
<feature type="transmembrane region" description="Helical" evidence="24">
    <location>
        <begin position="361"/>
        <end position="384"/>
    </location>
</feature>
<dbReference type="InterPro" id="IPR044492">
    <property type="entry name" value="P_typ_ATPase_HD_dom"/>
</dbReference>
<dbReference type="FunFam" id="3.40.50.1000:FF:000001">
    <property type="entry name" value="Phospholipid-transporting ATPase IC"/>
    <property type="match status" value="1"/>
</dbReference>
<comment type="cofactor">
    <cofactor evidence="1">
        <name>Mg(2+)</name>
        <dbReference type="ChEBI" id="CHEBI:18420"/>
    </cofactor>
</comment>
<evidence type="ECO:0000256" key="17">
    <source>
        <dbReference type="ARBA" id="ARBA00023201"/>
    </source>
</evidence>
<dbReference type="EC" id="7.2.2.3" evidence="19"/>
<dbReference type="PRINTS" id="PR00119">
    <property type="entry name" value="CATATPASE"/>
</dbReference>
<comment type="caution">
    <text evidence="26">The sequence shown here is derived from an EMBL/GenBank/DDBJ whole genome shotgun (WGS) entry which is preliminary data.</text>
</comment>
<dbReference type="Proteomes" id="UP001303647">
    <property type="component" value="Unassembled WGS sequence"/>
</dbReference>
<dbReference type="InterPro" id="IPR018303">
    <property type="entry name" value="ATPase_P-typ_P_site"/>
</dbReference>
<keyword evidence="16 24" id="KW-0472">Membrane</keyword>
<dbReference type="AlphaFoldDB" id="A0AAN7CQ56"/>
<evidence type="ECO:0000256" key="18">
    <source>
        <dbReference type="ARBA" id="ARBA00035017"/>
    </source>
</evidence>
<keyword evidence="15" id="KW-0406">Ion transport</keyword>
<dbReference type="Gene3D" id="3.40.1110.10">
    <property type="entry name" value="Calcium-transporting ATPase, cytoplasmic domain N"/>
    <property type="match status" value="1"/>
</dbReference>
<reference evidence="26" key="1">
    <citation type="journal article" date="2023" name="Mol. Phylogenet. Evol.">
        <title>Genome-scale phylogeny and comparative genomics of the fungal order Sordariales.</title>
        <authorList>
            <person name="Hensen N."/>
            <person name="Bonometti L."/>
            <person name="Westerberg I."/>
            <person name="Brannstrom I.O."/>
            <person name="Guillou S."/>
            <person name="Cros-Aarteil S."/>
            <person name="Calhoun S."/>
            <person name="Haridas S."/>
            <person name="Kuo A."/>
            <person name="Mondo S."/>
            <person name="Pangilinan J."/>
            <person name="Riley R."/>
            <person name="LaButti K."/>
            <person name="Andreopoulos B."/>
            <person name="Lipzen A."/>
            <person name="Chen C."/>
            <person name="Yan M."/>
            <person name="Daum C."/>
            <person name="Ng V."/>
            <person name="Clum A."/>
            <person name="Steindorff A."/>
            <person name="Ohm R.A."/>
            <person name="Martin F."/>
            <person name="Silar P."/>
            <person name="Natvig D.O."/>
            <person name="Lalanne C."/>
            <person name="Gautier V."/>
            <person name="Ament-Velasquez S.L."/>
            <person name="Kruys A."/>
            <person name="Hutchinson M.I."/>
            <person name="Powell A.J."/>
            <person name="Barry K."/>
            <person name="Miller A.N."/>
            <person name="Grigoriev I.V."/>
            <person name="Debuchy R."/>
            <person name="Gladieux P."/>
            <person name="Hiltunen Thoren M."/>
            <person name="Johannesson H."/>
        </authorList>
    </citation>
    <scope>NUCLEOTIDE SEQUENCE</scope>
    <source>
        <strain evidence="26">CBS 359.72</strain>
    </source>
</reference>
<evidence type="ECO:0000256" key="10">
    <source>
        <dbReference type="ARBA" id="ARBA00022842"/>
    </source>
</evidence>
<accession>A0AAN7CQ56</accession>
<dbReference type="InterPro" id="IPR023214">
    <property type="entry name" value="HAD_sf"/>
</dbReference>
<dbReference type="Pfam" id="PF08282">
    <property type="entry name" value="Hydrolase_3"/>
    <property type="match status" value="1"/>
</dbReference>
<comment type="similarity">
    <text evidence="18">Belongs to the cation transport ATPase (P-type) (TC 3.A.3) family. Type IID subfamily.</text>
</comment>
<feature type="transmembrane region" description="Helical" evidence="24">
    <location>
        <begin position="334"/>
        <end position="355"/>
    </location>
</feature>
<dbReference type="EMBL" id="MU857685">
    <property type="protein sequence ID" value="KAK4245991.1"/>
    <property type="molecule type" value="Genomic_DNA"/>
</dbReference>
<keyword evidence="9" id="KW-0067">ATP-binding</keyword>
<evidence type="ECO:0000256" key="19">
    <source>
        <dbReference type="ARBA" id="ARBA00035029"/>
    </source>
</evidence>
<feature type="transmembrane region" description="Helical" evidence="24">
    <location>
        <begin position="901"/>
        <end position="922"/>
    </location>
</feature>
<keyword evidence="17" id="KW-0739">Sodium transport</keyword>
<dbReference type="FunFam" id="3.40.50.1000:FF:000028">
    <property type="entry name" value="Calcium-transporting P-type ATPase, putative"/>
    <property type="match status" value="1"/>
</dbReference>
<evidence type="ECO:0000256" key="21">
    <source>
        <dbReference type="ARBA" id="ARBA00049499"/>
    </source>
</evidence>
<proteinExistence type="inferred from homology"/>
<dbReference type="Pfam" id="PF00689">
    <property type="entry name" value="Cation_ATPase_C"/>
    <property type="match status" value="1"/>
</dbReference>
<evidence type="ECO:0000256" key="3">
    <source>
        <dbReference type="ARBA" id="ARBA00022448"/>
    </source>
</evidence>
<comment type="catalytic activity">
    <reaction evidence="20">
        <text>K(+)(in) + ATP + H2O = K(+)(out) + ADP + phosphate + H(+)</text>
        <dbReference type="Rhea" id="RHEA:75815"/>
        <dbReference type="ChEBI" id="CHEBI:15377"/>
        <dbReference type="ChEBI" id="CHEBI:15378"/>
        <dbReference type="ChEBI" id="CHEBI:29103"/>
        <dbReference type="ChEBI" id="CHEBI:30616"/>
        <dbReference type="ChEBI" id="CHEBI:43474"/>
        <dbReference type="ChEBI" id="CHEBI:456216"/>
    </reaction>
</comment>
<keyword evidence="14" id="KW-0915">Sodium</keyword>
<dbReference type="InterPro" id="IPR001757">
    <property type="entry name" value="P_typ_ATPase"/>
</dbReference>
<feature type="transmembrane region" description="Helical" evidence="24">
    <location>
        <begin position="1027"/>
        <end position="1047"/>
    </location>
</feature>
<dbReference type="InterPro" id="IPR036412">
    <property type="entry name" value="HAD-like_sf"/>
</dbReference>
<protein>
    <recommendedName>
        <fullName evidence="22">Sodium/potassium exporting P-type ATPase 1</fullName>
        <ecNumber evidence="19">7.2.2.3</ecNumber>
    </recommendedName>
</protein>
<dbReference type="NCBIfam" id="TIGR01523">
    <property type="entry name" value="ATPase-IID_K-Na"/>
    <property type="match status" value="1"/>
</dbReference>
<evidence type="ECO:0000256" key="24">
    <source>
        <dbReference type="SAM" id="Phobius"/>
    </source>
</evidence>
<evidence type="ECO:0000313" key="27">
    <source>
        <dbReference type="Proteomes" id="UP001303647"/>
    </source>
</evidence>
<dbReference type="FunFam" id="1.20.1110.10:FF:000015">
    <property type="entry name" value="Sodium ion P-type ATPase"/>
    <property type="match status" value="1"/>
</dbReference>
<feature type="transmembrane region" description="Helical" evidence="24">
    <location>
        <begin position="818"/>
        <end position="839"/>
    </location>
</feature>